<protein>
    <submittedName>
        <fullName evidence="2">Uncharacterized protein</fullName>
    </submittedName>
</protein>
<evidence type="ECO:0000313" key="2">
    <source>
        <dbReference type="EMBL" id="KAF9534466.1"/>
    </source>
</evidence>
<name>A0A9P6JVF8_9AGAR</name>
<reference evidence="2" key="1">
    <citation type="submission" date="2020-11" db="EMBL/GenBank/DDBJ databases">
        <authorList>
            <consortium name="DOE Joint Genome Institute"/>
            <person name="Ahrendt S."/>
            <person name="Riley R."/>
            <person name="Andreopoulos W."/>
            <person name="Labutti K."/>
            <person name="Pangilinan J."/>
            <person name="Ruiz-Duenas F.J."/>
            <person name="Barrasa J.M."/>
            <person name="Sanchez-Garcia M."/>
            <person name="Camarero S."/>
            <person name="Miyauchi S."/>
            <person name="Serrano A."/>
            <person name="Linde D."/>
            <person name="Babiker R."/>
            <person name="Drula E."/>
            <person name="Ayuso-Fernandez I."/>
            <person name="Pacheco R."/>
            <person name="Padilla G."/>
            <person name="Ferreira P."/>
            <person name="Barriuso J."/>
            <person name="Kellner H."/>
            <person name="Castanera R."/>
            <person name="Alfaro M."/>
            <person name="Ramirez L."/>
            <person name="Pisabarro A.G."/>
            <person name="Kuo A."/>
            <person name="Tritt A."/>
            <person name="Lipzen A."/>
            <person name="He G."/>
            <person name="Yan M."/>
            <person name="Ng V."/>
            <person name="Cullen D."/>
            <person name="Martin F."/>
            <person name="Rosso M.-N."/>
            <person name="Henrissat B."/>
            <person name="Hibbett D."/>
            <person name="Martinez A.T."/>
            <person name="Grigoriev I.V."/>
        </authorList>
    </citation>
    <scope>NUCLEOTIDE SEQUENCE</scope>
    <source>
        <strain evidence="2">CBS 506.95</strain>
    </source>
</reference>
<organism evidence="2 3">
    <name type="scientific">Crepidotus variabilis</name>
    <dbReference type="NCBI Taxonomy" id="179855"/>
    <lineage>
        <taxon>Eukaryota</taxon>
        <taxon>Fungi</taxon>
        <taxon>Dikarya</taxon>
        <taxon>Basidiomycota</taxon>
        <taxon>Agaricomycotina</taxon>
        <taxon>Agaricomycetes</taxon>
        <taxon>Agaricomycetidae</taxon>
        <taxon>Agaricales</taxon>
        <taxon>Agaricineae</taxon>
        <taxon>Crepidotaceae</taxon>
        <taxon>Crepidotus</taxon>
    </lineage>
</organism>
<comment type="caution">
    <text evidence="2">The sequence shown here is derived from an EMBL/GenBank/DDBJ whole genome shotgun (WGS) entry which is preliminary data.</text>
</comment>
<dbReference type="Proteomes" id="UP000807306">
    <property type="component" value="Unassembled WGS sequence"/>
</dbReference>
<dbReference type="EMBL" id="MU157826">
    <property type="protein sequence ID" value="KAF9534466.1"/>
    <property type="molecule type" value="Genomic_DNA"/>
</dbReference>
<accession>A0A9P6JVF8</accession>
<feature type="region of interest" description="Disordered" evidence="1">
    <location>
        <begin position="1"/>
        <end position="42"/>
    </location>
</feature>
<dbReference type="AlphaFoldDB" id="A0A9P6JVF8"/>
<evidence type="ECO:0000313" key="3">
    <source>
        <dbReference type="Proteomes" id="UP000807306"/>
    </source>
</evidence>
<sequence length="174" mass="18516">MASPPAPKEDNLSDIYADPVPPIDADGAPDSEDSFGDRYADPVLPLNADTEAAKGDEFIELVATTFTSDEEVQQPKSPSASEVMCIDVDKDDSPSSTGAVVAQAGLSKDNRNNDSASTAKLRTVEPASFYKPAERTHVRKGKEKAQDLSTAPAPMDVDSKEDDDEVMVVSDTPQ</sequence>
<gene>
    <name evidence="2" type="ORF">CPB83DRAFT_337411</name>
</gene>
<keyword evidence="3" id="KW-1185">Reference proteome</keyword>
<evidence type="ECO:0000256" key="1">
    <source>
        <dbReference type="SAM" id="MobiDB-lite"/>
    </source>
</evidence>
<proteinExistence type="predicted"/>
<feature type="region of interest" description="Disordered" evidence="1">
    <location>
        <begin position="90"/>
        <end position="174"/>
    </location>
</feature>